<sequence>MGAAEEPQEPSGPPRIARRSLLGWSGAAGVAGLAAGGAGGFLAGRRQGDDAAAADAEADDSTRARLTPSDDHASVRRLPMGLGDRIPAFGTVLAFDLSPAARRAPDQARTAAIDFLTHVSRLADHAATASSFPTDRDTLDPQATAAASLDLRPASLQITPGVGASLLAACGVEHQRPEAFIDLPSFATDRLDPGLSHGDLLVQVGAEDPLKMSGVVQAVMSYVRTQLRDSVRLRWSRPGFRNTAAASSDPATTSRNLMGHRDGTDNPALRTPLWQISVQAQSPGWMTGGSYLVARQILIDLDAWFTHPESGRDKVIGRSTATGAALGQHRESQPVDLSARRSDGEPAVPAHAHIRLASPQNTGGARIYRRSWNFDDGYRDGRRRAGLMFLAWQADIRLGFLPIQHALTRHNDALNRFTTHIGSAVFAVPARGDDAYVGQRLLEA</sequence>
<keyword evidence="2 12" id="KW-0575">Peroxidase</keyword>
<dbReference type="RefSeq" id="WP_367991885.1">
    <property type="nucleotide sequence ID" value="NZ_JBFPJR010000006.1"/>
</dbReference>
<evidence type="ECO:0000256" key="1">
    <source>
        <dbReference type="ARBA" id="ARBA00001970"/>
    </source>
</evidence>
<dbReference type="GO" id="GO:0004601">
    <property type="term" value="F:peroxidase activity"/>
    <property type="evidence" value="ECO:0007669"/>
    <property type="project" value="UniProtKB-KW"/>
</dbReference>
<feature type="domain" description="Dyp-type peroxidase C-terminal" evidence="11">
    <location>
        <begin position="253"/>
        <end position="430"/>
    </location>
</feature>
<evidence type="ECO:0000256" key="7">
    <source>
        <dbReference type="ARBA" id="ARBA00023004"/>
    </source>
</evidence>
<evidence type="ECO:0000256" key="5">
    <source>
        <dbReference type="ARBA" id="ARBA00022729"/>
    </source>
</evidence>
<dbReference type="PANTHER" id="PTHR30521:SF4">
    <property type="entry name" value="DEFERROCHELATASE"/>
    <property type="match status" value="1"/>
</dbReference>
<reference evidence="12 13" key="1">
    <citation type="submission" date="2024-07" db="EMBL/GenBank/DDBJ databases">
        <authorList>
            <person name="Lee S."/>
            <person name="Kang M."/>
        </authorList>
    </citation>
    <scope>NUCLEOTIDE SEQUENCE [LARGE SCALE GENOMIC DNA]</scope>
    <source>
        <strain evidence="12 13">DS6</strain>
    </source>
</reference>
<evidence type="ECO:0000313" key="12">
    <source>
        <dbReference type="EMBL" id="MEX0426961.1"/>
    </source>
</evidence>
<gene>
    <name evidence="12" type="ORF">AB3X52_04950</name>
</gene>
<evidence type="ECO:0000256" key="2">
    <source>
        <dbReference type="ARBA" id="ARBA00022559"/>
    </source>
</evidence>
<comment type="cofactor">
    <cofactor evidence="1">
        <name>heme b</name>
        <dbReference type="ChEBI" id="CHEBI:60344"/>
    </cofactor>
</comment>
<evidence type="ECO:0000313" key="13">
    <source>
        <dbReference type="Proteomes" id="UP001556631"/>
    </source>
</evidence>
<dbReference type="Pfam" id="PF20628">
    <property type="entry name" value="Dyp_perox_C"/>
    <property type="match status" value="1"/>
</dbReference>
<dbReference type="InterPro" id="IPR048327">
    <property type="entry name" value="Dyp_perox_N"/>
</dbReference>
<feature type="domain" description="Dyp-type peroxidase N-terminal" evidence="10">
    <location>
        <begin position="119"/>
        <end position="241"/>
    </location>
</feature>
<name>A0ABV3SVL0_9ACTN</name>
<dbReference type="InterPro" id="IPR011008">
    <property type="entry name" value="Dimeric_a/b-barrel"/>
</dbReference>
<dbReference type="Pfam" id="PF04261">
    <property type="entry name" value="Dyp_perox_N"/>
    <property type="match status" value="1"/>
</dbReference>
<organism evidence="12 13">
    <name type="scientific">Nocardioides eburneus</name>
    <dbReference type="NCBI Taxonomy" id="3231482"/>
    <lineage>
        <taxon>Bacteria</taxon>
        <taxon>Bacillati</taxon>
        <taxon>Actinomycetota</taxon>
        <taxon>Actinomycetes</taxon>
        <taxon>Propionibacteriales</taxon>
        <taxon>Nocardioidaceae</taxon>
        <taxon>Nocardioides</taxon>
    </lineage>
</organism>
<keyword evidence="4" id="KW-0479">Metal-binding</keyword>
<evidence type="ECO:0000259" key="10">
    <source>
        <dbReference type="Pfam" id="PF04261"/>
    </source>
</evidence>
<proteinExistence type="inferred from homology"/>
<comment type="caution">
    <text evidence="12">The sequence shown here is derived from an EMBL/GenBank/DDBJ whole genome shotgun (WGS) entry which is preliminary data.</text>
</comment>
<keyword evidence="3" id="KW-0349">Heme</keyword>
<dbReference type="NCBIfam" id="TIGR01413">
    <property type="entry name" value="Dyp_perox_fam"/>
    <property type="match status" value="1"/>
</dbReference>
<dbReference type="PROSITE" id="PS51318">
    <property type="entry name" value="TAT"/>
    <property type="match status" value="1"/>
</dbReference>
<dbReference type="Proteomes" id="UP001556631">
    <property type="component" value="Unassembled WGS sequence"/>
</dbReference>
<dbReference type="SUPFAM" id="SSF54909">
    <property type="entry name" value="Dimeric alpha+beta barrel"/>
    <property type="match status" value="1"/>
</dbReference>
<feature type="region of interest" description="Disordered" evidence="9">
    <location>
        <begin position="45"/>
        <end position="70"/>
    </location>
</feature>
<evidence type="ECO:0000259" key="11">
    <source>
        <dbReference type="Pfam" id="PF20628"/>
    </source>
</evidence>
<keyword evidence="6" id="KW-0560">Oxidoreductase</keyword>
<accession>A0ABV3SVL0</accession>
<keyword evidence="13" id="KW-1185">Reference proteome</keyword>
<comment type="similarity">
    <text evidence="8">Belongs to the DyP-type peroxidase family.</text>
</comment>
<feature type="compositionally biased region" description="Basic and acidic residues" evidence="9">
    <location>
        <begin position="60"/>
        <end position="70"/>
    </location>
</feature>
<evidence type="ECO:0000256" key="9">
    <source>
        <dbReference type="SAM" id="MobiDB-lite"/>
    </source>
</evidence>
<evidence type="ECO:0000256" key="8">
    <source>
        <dbReference type="ARBA" id="ARBA00025737"/>
    </source>
</evidence>
<evidence type="ECO:0000256" key="6">
    <source>
        <dbReference type="ARBA" id="ARBA00023002"/>
    </source>
</evidence>
<dbReference type="EMBL" id="JBFPJR010000006">
    <property type="protein sequence ID" value="MEX0426961.1"/>
    <property type="molecule type" value="Genomic_DNA"/>
</dbReference>
<evidence type="ECO:0000256" key="3">
    <source>
        <dbReference type="ARBA" id="ARBA00022617"/>
    </source>
</evidence>
<dbReference type="PROSITE" id="PS51404">
    <property type="entry name" value="DYP_PEROXIDASE"/>
    <property type="match status" value="1"/>
</dbReference>
<dbReference type="InterPro" id="IPR006311">
    <property type="entry name" value="TAT_signal"/>
</dbReference>
<evidence type="ECO:0000256" key="4">
    <source>
        <dbReference type="ARBA" id="ARBA00022723"/>
    </source>
</evidence>
<dbReference type="InterPro" id="IPR048328">
    <property type="entry name" value="Dyp_perox_C"/>
</dbReference>
<dbReference type="InterPro" id="IPR006314">
    <property type="entry name" value="Dyp_peroxidase"/>
</dbReference>
<dbReference type="PANTHER" id="PTHR30521">
    <property type="entry name" value="DEFERROCHELATASE/PEROXIDASE"/>
    <property type="match status" value="1"/>
</dbReference>
<keyword evidence="5" id="KW-0732">Signal</keyword>
<feature type="region of interest" description="Disordered" evidence="9">
    <location>
        <begin position="322"/>
        <end position="344"/>
    </location>
</feature>
<feature type="compositionally biased region" description="Basic and acidic residues" evidence="9">
    <location>
        <begin position="328"/>
        <end position="344"/>
    </location>
</feature>
<keyword evidence="7" id="KW-0408">Iron</keyword>
<protein>
    <submittedName>
        <fullName evidence="12">Dyp-type peroxidase</fullName>
    </submittedName>
</protein>